<reference evidence="2 3" key="1">
    <citation type="journal article" date="2016" name="Arch. Microbiol.">
        <title>Streptomyces zhihengii sp. nov., isolated from rhizospheric soil of Psammosilene tunicoides.</title>
        <authorList>
            <person name="Huang M.J."/>
            <person name="Fei J.J."/>
            <person name="Salam N."/>
            <person name="Kim C.J."/>
            <person name="Hozzein W.N."/>
            <person name="Xiao M."/>
            <person name="Huang H.Q."/>
            <person name="Li W.J."/>
        </authorList>
    </citation>
    <scope>NUCLEOTIDE SEQUENCE [LARGE SCALE GENOMIC DNA]</scope>
    <source>
        <strain evidence="2 3">YIM T102</strain>
    </source>
</reference>
<gene>
    <name evidence="2" type="ORF">JE024_20065</name>
</gene>
<accession>A0ABS2UTV3</accession>
<name>A0ABS2UTV3_9ACTN</name>
<dbReference type="Proteomes" id="UP000664109">
    <property type="component" value="Unassembled WGS sequence"/>
</dbReference>
<organism evidence="2 3">
    <name type="scientific">Streptomyces zhihengii</name>
    <dbReference type="NCBI Taxonomy" id="1818004"/>
    <lineage>
        <taxon>Bacteria</taxon>
        <taxon>Bacillati</taxon>
        <taxon>Actinomycetota</taxon>
        <taxon>Actinomycetes</taxon>
        <taxon>Kitasatosporales</taxon>
        <taxon>Streptomycetaceae</taxon>
        <taxon>Streptomyces</taxon>
    </lineage>
</organism>
<keyword evidence="3" id="KW-1185">Reference proteome</keyword>
<dbReference type="EMBL" id="JAFEJA010000001">
    <property type="protein sequence ID" value="MBM9620992.1"/>
    <property type="molecule type" value="Genomic_DNA"/>
</dbReference>
<evidence type="ECO:0000256" key="1">
    <source>
        <dbReference type="SAM" id="MobiDB-lite"/>
    </source>
</evidence>
<dbReference type="RefSeq" id="WP_205374902.1">
    <property type="nucleotide sequence ID" value="NZ_JAFEJA010000001.1"/>
</dbReference>
<proteinExistence type="predicted"/>
<evidence type="ECO:0000313" key="2">
    <source>
        <dbReference type="EMBL" id="MBM9620992.1"/>
    </source>
</evidence>
<comment type="caution">
    <text evidence="2">The sequence shown here is derived from an EMBL/GenBank/DDBJ whole genome shotgun (WGS) entry which is preliminary data.</text>
</comment>
<sequence>MTTPTPPTGTITVQTSDVRHTPDPRDRMMHALAAVEDVLSALQGGTPGHIRISTERGGTCHVVMTCSGELVREFAARFHVEPCLVSCLFGEGSHWLEANAIVRGVTVKCGTLASDETAGVTGPAGTGGA</sequence>
<protein>
    <submittedName>
        <fullName evidence="2">Uncharacterized protein</fullName>
    </submittedName>
</protein>
<evidence type="ECO:0000313" key="3">
    <source>
        <dbReference type="Proteomes" id="UP000664109"/>
    </source>
</evidence>
<feature type="region of interest" description="Disordered" evidence="1">
    <location>
        <begin position="1"/>
        <end position="22"/>
    </location>
</feature>